<evidence type="ECO:0000313" key="1">
    <source>
        <dbReference type="EMBL" id="QXE24806.1"/>
    </source>
</evidence>
<reference evidence="1" key="1">
    <citation type="submission" date="2017-04" db="EMBL/GenBank/DDBJ databases">
        <title>Genome deletions in a multicellular cyanobacterial endosymbiont for morphological adaptation in marine diatoms.</title>
        <authorList>
            <person name="Wang Y."/>
            <person name="Gao H."/>
            <person name="Li R."/>
            <person name="Xu X."/>
        </authorList>
    </citation>
    <scope>NUCLEOTIDE SEQUENCE</scope>
    <source>
        <strain evidence="1">FACHB 800</strain>
    </source>
</reference>
<proteinExistence type="predicted"/>
<name>A0A975TBC9_9NOST</name>
<protein>
    <submittedName>
        <fullName evidence="1">Uncharacterized protein</fullName>
    </submittedName>
</protein>
<accession>A0A975TBC9</accession>
<dbReference type="AlphaFoldDB" id="A0A975TBC9"/>
<organism evidence="1 2">
    <name type="scientific">Richelia sinica FACHB-800</name>
    <dbReference type="NCBI Taxonomy" id="1357546"/>
    <lineage>
        <taxon>Bacteria</taxon>
        <taxon>Bacillati</taxon>
        <taxon>Cyanobacteriota</taxon>
        <taxon>Cyanophyceae</taxon>
        <taxon>Nostocales</taxon>
        <taxon>Nostocaceae</taxon>
        <taxon>Richelia</taxon>
    </lineage>
</organism>
<evidence type="ECO:0000313" key="2">
    <source>
        <dbReference type="Proteomes" id="UP000683511"/>
    </source>
</evidence>
<dbReference type="RefSeq" id="WP_190605528.1">
    <property type="nucleotide sequence ID" value="NZ_CP021056.1"/>
</dbReference>
<sequence length="54" mass="6137">MTITATQPKLQVKKVIKTKQLSQHSTDIGTPQVPLRQLPVKQEHELLCDWENAS</sequence>
<keyword evidence="2" id="KW-1185">Reference proteome</keyword>
<dbReference type="KEGG" id="rsin:B6N60_03515"/>
<dbReference type="Proteomes" id="UP000683511">
    <property type="component" value="Chromosome"/>
</dbReference>
<gene>
    <name evidence="1" type="ORF">B6N60_03515</name>
</gene>
<dbReference type="EMBL" id="CP021056">
    <property type="protein sequence ID" value="QXE24806.1"/>
    <property type="molecule type" value="Genomic_DNA"/>
</dbReference>